<dbReference type="HOGENOM" id="CLU_032482_2_1_0"/>
<dbReference type="EMBL" id="CP000771">
    <property type="protein sequence ID" value="ABS60663.1"/>
    <property type="molecule type" value="Genomic_DNA"/>
</dbReference>
<dbReference type="SUPFAM" id="SSF51556">
    <property type="entry name" value="Metallo-dependent hydrolases"/>
    <property type="match status" value="1"/>
</dbReference>
<feature type="binding site" evidence="8">
    <location>
        <position position="109"/>
    </location>
    <ligand>
        <name>Zn(2+)</name>
        <dbReference type="ChEBI" id="CHEBI:29105"/>
    </ligand>
</feature>
<dbReference type="Gene3D" id="3.20.20.140">
    <property type="entry name" value="Metal-dependent hydrolases"/>
    <property type="match status" value="1"/>
</dbReference>
<dbReference type="Pfam" id="PF01979">
    <property type="entry name" value="Amidohydro_1"/>
    <property type="match status" value="1"/>
</dbReference>
<evidence type="ECO:0000313" key="11">
    <source>
        <dbReference type="Proteomes" id="UP000002415"/>
    </source>
</evidence>
<evidence type="ECO:0000256" key="5">
    <source>
        <dbReference type="PIRNR" id="PIRNR038994"/>
    </source>
</evidence>
<sequence length="353" mass="39482">MLLEDVLIVDPVDGEYVGTIEFDKKVEKIVRSNKTHYNSIIMPAFVDPHIHGIMGIDTIASSSNDFQKFKEYEALEGVFLFFPTTVTCTLEKLNDISNNLPDGLKLHIEGPFISEERKGAHNEKYIINPPKNISELEKYIPIEKIGIITIAPEKENFLYFADSCNEKGIRISLGHSNANFETAKMAYEKGYKRITHFPNALSPMHHRDLNMVGAGFYFDFIVEIIADGIHSAPEFVDLVYKIKGADKIILVTDSISATGLKDGDYLLGDLPVKVVDGIARLSNGTIAGSTLRFSQALKNFQKFTKCTLQELAKVTSYNACKDLGLDCGRIAEGKDAKFVQLDNELNILKTWNY</sequence>
<dbReference type="InterPro" id="IPR032466">
    <property type="entry name" value="Metal_Hydrolase"/>
</dbReference>
<reference evidence="10 11" key="2">
    <citation type="journal article" date="2009" name="Proc. Natl. Acad. Sci. U.S.A.">
        <title>On the chimeric nature, thermophilic origin, and phylogenetic placement of the Thermotogales.</title>
        <authorList>
            <person name="Zhaxybayeva O."/>
            <person name="Swithers K.S."/>
            <person name="Lapierre P."/>
            <person name="Fournier G.P."/>
            <person name="Bickhart D.M."/>
            <person name="DeBoy R.T."/>
            <person name="Nelson K.E."/>
            <person name="Nesbo C.L."/>
            <person name="Doolittle W.F."/>
            <person name="Gogarten J.P."/>
            <person name="Noll K.M."/>
        </authorList>
    </citation>
    <scope>NUCLEOTIDE SEQUENCE [LARGE SCALE GENOMIC DNA]</scope>
    <source>
        <strain evidence="11">ATCC 35602 / DSM 5306 / Rt17-B1</strain>
    </source>
</reference>
<evidence type="ECO:0000256" key="4">
    <source>
        <dbReference type="ARBA" id="ARBA00023277"/>
    </source>
</evidence>
<dbReference type="OrthoDB" id="9776488at2"/>
<dbReference type="KEGG" id="fno:Fnod_0810"/>
<reference evidence="10 11" key="1">
    <citation type="submission" date="2007-07" db="EMBL/GenBank/DDBJ databases">
        <title>Complete sequence of Fervidobacterium nodosum Rt17-B1.</title>
        <authorList>
            <consortium name="US DOE Joint Genome Institute"/>
            <person name="Copeland A."/>
            <person name="Lucas S."/>
            <person name="Lapidus A."/>
            <person name="Barry K."/>
            <person name="Glavina del Rio T."/>
            <person name="Dalin E."/>
            <person name="Tice H."/>
            <person name="Pitluck S."/>
            <person name="Saunders E."/>
            <person name="Brettin T."/>
            <person name="Bruce D."/>
            <person name="Detter J.C."/>
            <person name="Han C."/>
            <person name="Schmutz J."/>
            <person name="Larimer F."/>
            <person name="Land M."/>
            <person name="Hauser L."/>
            <person name="Kyrpides N."/>
            <person name="Mikhailova N."/>
            <person name="Nelson K."/>
            <person name="Gogarten J.P."/>
            <person name="Noll K."/>
            <person name="Richardson P."/>
        </authorList>
    </citation>
    <scope>NUCLEOTIDE SEQUENCE [LARGE SCALE GENOMIC DNA]</scope>
    <source>
        <strain evidence="11">ATCC 35602 / DSM 5306 / Rt17-B1</strain>
    </source>
</reference>
<feature type="binding site" evidence="7">
    <location>
        <begin position="199"/>
        <end position="200"/>
    </location>
    <ligand>
        <name>substrate</name>
    </ligand>
</feature>
<dbReference type="NCBIfam" id="TIGR00221">
    <property type="entry name" value="nagA"/>
    <property type="match status" value="1"/>
</dbReference>
<gene>
    <name evidence="10" type="ordered locus">Fnod_0810</name>
</gene>
<keyword evidence="11" id="KW-1185">Reference proteome</keyword>
<comment type="cofactor">
    <cofactor evidence="8">
        <name>a divalent metal cation</name>
        <dbReference type="ChEBI" id="CHEBI:60240"/>
    </cofactor>
    <text evidence="8">Binds 1 divalent metal cation per subunit.</text>
</comment>
<feature type="binding site" evidence="7">
    <location>
        <position position="207"/>
    </location>
    <ligand>
        <name>substrate</name>
    </ligand>
</feature>
<organism evidence="10 11">
    <name type="scientific">Fervidobacterium nodosum (strain ATCC 35602 / DSM 5306 / Rt17-B1)</name>
    <dbReference type="NCBI Taxonomy" id="381764"/>
    <lineage>
        <taxon>Bacteria</taxon>
        <taxon>Thermotogati</taxon>
        <taxon>Thermotogota</taxon>
        <taxon>Thermotogae</taxon>
        <taxon>Thermotogales</taxon>
        <taxon>Fervidobacteriaceae</taxon>
        <taxon>Fervidobacterium</taxon>
    </lineage>
</organism>
<dbReference type="InterPro" id="IPR003764">
    <property type="entry name" value="GlcNAc_6-P_deAcase"/>
</dbReference>
<dbReference type="eggNOG" id="COG1820">
    <property type="taxonomic scope" value="Bacteria"/>
</dbReference>
<feature type="binding site" evidence="7">
    <location>
        <position position="120"/>
    </location>
    <ligand>
        <name>substrate</name>
    </ligand>
</feature>
<feature type="binding site" evidence="7">
    <location>
        <position position="230"/>
    </location>
    <ligand>
        <name>substrate</name>
    </ligand>
</feature>
<dbReference type="GO" id="GO:0006046">
    <property type="term" value="P:N-acetylglucosamine catabolic process"/>
    <property type="evidence" value="ECO:0007669"/>
    <property type="project" value="TreeGrafter"/>
</dbReference>
<dbReference type="PANTHER" id="PTHR11113">
    <property type="entry name" value="N-ACETYLGLUCOSAMINE-6-PHOSPHATE DEACETYLASE"/>
    <property type="match status" value="1"/>
</dbReference>
<evidence type="ECO:0000256" key="8">
    <source>
        <dbReference type="PIRSR" id="PIRSR038994-3"/>
    </source>
</evidence>
<dbReference type="EC" id="3.5.1.25" evidence="10"/>
<evidence type="ECO:0000256" key="6">
    <source>
        <dbReference type="PIRSR" id="PIRSR038994-1"/>
    </source>
</evidence>
<feature type="active site" description="Proton donor/acceptor" evidence="6">
    <location>
        <position position="253"/>
    </location>
</feature>
<feature type="binding site" evidence="8">
    <location>
        <position position="175"/>
    </location>
    <ligand>
        <name>Zn(2+)</name>
        <dbReference type="ChEBI" id="CHEBI:29105"/>
    </ligand>
</feature>
<dbReference type="Gene3D" id="2.30.40.10">
    <property type="entry name" value="Urease, subunit C, domain 1"/>
    <property type="match status" value="1"/>
</dbReference>
<comment type="similarity">
    <text evidence="1 5">Belongs to the metallo-dependent hydrolases superfamily. NagA family.</text>
</comment>
<proteinExistence type="inferred from homology"/>
<dbReference type="InterPro" id="IPR011059">
    <property type="entry name" value="Metal-dep_hydrolase_composite"/>
</dbReference>
<name>A7HL80_FERNB</name>
<evidence type="ECO:0000256" key="1">
    <source>
        <dbReference type="ARBA" id="ARBA00010716"/>
    </source>
</evidence>
<keyword evidence="2 8" id="KW-0479">Metal-binding</keyword>
<dbReference type="PANTHER" id="PTHR11113:SF14">
    <property type="entry name" value="N-ACETYLGLUCOSAMINE-6-PHOSPHATE DEACETYLASE"/>
    <property type="match status" value="1"/>
</dbReference>
<evidence type="ECO:0000256" key="2">
    <source>
        <dbReference type="ARBA" id="ARBA00022723"/>
    </source>
</evidence>
<evidence type="ECO:0000256" key="7">
    <source>
        <dbReference type="PIRSR" id="PIRSR038994-2"/>
    </source>
</evidence>
<dbReference type="STRING" id="381764.Fnod_0810"/>
<dbReference type="CDD" id="cd00854">
    <property type="entry name" value="NagA"/>
    <property type="match status" value="1"/>
</dbReference>
<dbReference type="Proteomes" id="UP000002415">
    <property type="component" value="Chromosome"/>
</dbReference>
<evidence type="ECO:0000259" key="9">
    <source>
        <dbReference type="Pfam" id="PF01979"/>
    </source>
</evidence>
<dbReference type="GO" id="GO:0046872">
    <property type="term" value="F:metal ion binding"/>
    <property type="evidence" value="ECO:0007669"/>
    <property type="project" value="UniProtKB-KW"/>
</dbReference>
<keyword evidence="4 5" id="KW-0119">Carbohydrate metabolism</keyword>
<feature type="domain" description="Amidohydrolase-related" evidence="9">
    <location>
        <begin position="40"/>
        <end position="346"/>
    </location>
</feature>
<evidence type="ECO:0000313" key="10">
    <source>
        <dbReference type="EMBL" id="ABS60663.1"/>
    </source>
</evidence>
<dbReference type="RefSeq" id="WP_011993979.1">
    <property type="nucleotide sequence ID" value="NC_009718.1"/>
</dbReference>
<dbReference type="InterPro" id="IPR006680">
    <property type="entry name" value="Amidohydro-rel"/>
</dbReference>
<accession>A7HL80</accession>
<protein>
    <submittedName>
        <fullName evidence="10">N-acetylglucosamine-6-phosphate deacetylase</fullName>
        <ecNumber evidence="10">3.5.1.25</ecNumber>
    </submittedName>
</protein>
<feature type="binding site" evidence="7">
    <location>
        <begin position="286"/>
        <end position="288"/>
    </location>
    <ligand>
        <name>substrate</name>
    </ligand>
</feature>
<keyword evidence="3 5" id="KW-0378">Hydrolase</keyword>
<dbReference type="AlphaFoldDB" id="A7HL80"/>
<dbReference type="GO" id="GO:0008448">
    <property type="term" value="F:N-acetylglucosamine-6-phosphate deacetylase activity"/>
    <property type="evidence" value="ECO:0007669"/>
    <property type="project" value="UniProtKB-EC"/>
</dbReference>
<dbReference type="PIRSF" id="PIRSF038994">
    <property type="entry name" value="NagA"/>
    <property type="match status" value="1"/>
</dbReference>
<evidence type="ECO:0000256" key="3">
    <source>
        <dbReference type="ARBA" id="ARBA00022801"/>
    </source>
</evidence>
<feature type="binding site" evidence="8">
    <location>
        <position position="196"/>
    </location>
    <ligand>
        <name>Zn(2+)</name>
        <dbReference type="ChEBI" id="CHEBI:29105"/>
    </ligand>
</feature>